<feature type="region of interest" description="Disordered" evidence="1">
    <location>
        <begin position="68"/>
        <end position="111"/>
    </location>
</feature>
<feature type="compositionally biased region" description="Basic and acidic residues" evidence="1">
    <location>
        <begin position="73"/>
        <end position="85"/>
    </location>
</feature>
<accession>A0AAD1YMA0</accession>
<gene>
    <name evidence="2" type="ORF">FPE_LOCUS1437</name>
</gene>
<evidence type="ECO:0000313" key="3">
    <source>
        <dbReference type="Proteomes" id="UP000834106"/>
    </source>
</evidence>
<sequence>MNSYGDGSKRPAKEETCMISVNKVIIVLGEKKIPEGRNAPRMKGGAMAVRQTELVKKHSLPPGMTLTIGGVGDHLRPPFDEDPKLSKTPFMPPAKKQKITSNKVKKEPVKPVKSNVEIRKLEAELEVLMEELPEDIINFLKRDHFDQWKPSE</sequence>
<keyword evidence="3" id="KW-1185">Reference proteome</keyword>
<protein>
    <submittedName>
        <fullName evidence="2">Uncharacterized protein</fullName>
    </submittedName>
</protein>
<dbReference type="Proteomes" id="UP000834106">
    <property type="component" value="Chromosome 1"/>
</dbReference>
<dbReference type="AlphaFoldDB" id="A0AAD1YMA0"/>
<reference evidence="2" key="1">
    <citation type="submission" date="2023-05" db="EMBL/GenBank/DDBJ databases">
        <authorList>
            <person name="Huff M."/>
        </authorList>
    </citation>
    <scope>NUCLEOTIDE SEQUENCE</scope>
</reference>
<evidence type="ECO:0000256" key="1">
    <source>
        <dbReference type="SAM" id="MobiDB-lite"/>
    </source>
</evidence>
<evidence type="ECO:0000313" key="2">
    <source>
        <dbReference type="EMBL" id="CAI9754006.1"/>
    </source>
</evidence>
<dbReference type="EMBL" id="OU503036">
    <property type="protein sequence ID" value="CAI9754006.1"/>
    <property type="molecule type" value="Genomic_DNA"/>
</dbReference>
<organism evidence="2 3">
    <name type="scientific">Fraxinus pennsylvanica</name>
    <dbReference type="NCBI Taxonomy" id="56036"/>
    <lineage>
        <taxon>Eukaryota</taxon>
        <taxon>Viridiplantae</taxon>
        <taxon>Streptophyta</taxon>
        <taxon>Embryophyta</taxon>
        <taxon>Tracheophyta</taxon>
        <taxon>Spermatophyta</taxon>
        <taxon>Magnoliopsida</taxon>
        <taxon>eudicotyledons</taxon>
        <taxon>Gunneridae</taxon>
        <taxon>Pentapetalae</taxon>
        <taxon>asterids</taxon>
        <taxon>lamiids</taxon>
        <taxon>Lamiales</taxon>
        <taxon>Oleaceae</taxon>
        <taxon>Oleeae</taxon>
        <taxon>Fraxinus</taxon>
    </lineage>
</organism>
<name>A0AAD1YMA0_9LAMI</name>
<proteinExistence type="predicted"/>